<dbReference type="AlphaFoldDB" id="A0A9X3YNK6"/>
<proteinExistence type="predicted"/>
<dbReference type="EMBL" id="JAOVZO020000018">
    <property type="protein sequence ID" value="MDC8014615.1"/>
    <property type="molecule type" value="Genomic_DNA"/>
</dbReference>
<name>A0A9X3YNK6_9GAMM</name>
<protein>
    <submittedName>
        <fullName evidence="1">Uncharacterized protein</fullName>
    </submittedName>
</protein>
<evidence type="ECO:0000313" key="1">
    <source>
        <dbReference type="EMBL" id="MDC8014615.1"/>
    </source>
</evidence>
<dbReference type="RefSeq" id="WP_263542171.1">
    <property type="nucleotide sequence ID" value="NZ_JAOVZO020000018.1"/>
</dbReference>
<reference evidence="1" key="1">
    <citation type="submission" date="2023-02" db="EMBL/GenBank/DDBJ databases">
        <title>Tahibacter soli sp. nov. isolated from soil.</title>
        <authorList>
            <person name="Baek J.H."/>
            <person name="Lee J.K."/>
            <person name="Choi D.G."/>
            <person name="Jeon C.O."/>
        </authorList>
    </citation>
    <scope>NUCLEOTIDE SEQUENCE</scope>
    <source>
        <strain evidence="1">BL</strain>
    </source>
</reference>
<comment type="caution">
    <text evidence="1">The sequence shown here is derived from an EMBL/GenBank/DDBJ whole genome shotgun (WGS) entry which is preliminary data.</text>
</comment>
<evidence type="ECO:0000313" key="2">
    <source>
        <dbReference type="Proteomes" id="UP001139971"/>
    </source>
</evidence>
<sequence length="337" mass="37639">MRERVLRKLRTLWRRVFPRAPACRIEAVGEARLAIDPEYPAVVREYYAHVVGLFRRALAERDAAVNLVFGDLPADFGNANPVRRIDLQWEHTLVKPGGRDSDGAPVGDVPLMDGAGRYLARVANRAHLETCDAIVDYSRANVENLRRAGGFEAYLAKTIVVAPLLYDIDTTQGRRRRDAITLFADLSQTRRRAFLDAARAARLPLANVNGIYGGDALRALYRDTRVLVNVHQTGEHHTFEELRVLPALLCGAVVVSEDVPLRETIPYHAFVVWARYGELADTVRAVLADDAAYRERIFGGGRFEALVERMRRDDRDAVGALVTRFVATGLLSVEPTI</sequence>
<accession>A0A9X3YNK6</accession>
<keyword evidence="2" id="KW-1185">Reference proteome</keyword>
<gene>
    <name evidence="1" type="ORF">OD750_018875</name>
</gene>
<organism evidence="1 2">
    <name type="scientific">Tahibacter soli</name>
    <dbReference type="NCBI Taxonomy" id="2983605"/>
    <lineage>
        <taxon>Bacteria</taxon>
        <taxon>Pseudomonadati</taxon>
        <taxon>Pseudomonadota</taxon>
        <taxon>Gammaproteobacteria</taxon>
        <taxon>Lysobacterales</taxon>
        <taxon>Rhodanobacteraceae</taxon>
        <taxon>Tahibacter</taxon>
    </lineage>
</organism>
<dbReference type="Proteomes" id="UP001139971">
    <property type="component" value="Unassembled WGS sequence"/>
</dbReference>